<accession>A0A8H7CH58</accession>
<name>A0A8H7CH58_9AGAR</name>
<protein>
    <submittedName>
        <fullName evidence="2">F-box domain-containing protein</fullName>
    </submittedName>
</protein>
<dbReference type="Gene3D" id="1.20.1280.50">
    <property type="match status" value="1"/>
</dbReference>
<keyword evidence="1" id="KW-0175">Coiled coil</keyword>
<feature type="coiled-coil region" evidence="1">
    <location>
        <begin position="17"/>
        <end position="44"/>
    </location>
</feature>
<evidence type="ECO:0000313" key="3">
    <source>
        <dbReference type="Proteomes" id="UP000623467"/>
    </source>
</evidence>
<reference evidence="2" key="1">
    <citation type="submission" date="2020-05" db="EMBL/GenBank/DDBJ databases">
        <title>Mycena genomes resolve the evolution of fungal bioluminescence.</title>
        <authorList>
            <person name="Tsai I.J."/>
        </authorList>
    </citation>
    <scope>NUCLEOTIDE SEQUENCE</scope>
    <source>
        <strain evidence="2">160909Yilan</strain>
    </source>
</reference>
<dbReference type="Proteomes" id="UP000623467">
    <property type="component" value="Unassembled WGS sequence"/>
</dbReference>
<dbReference type="AlphaFoldDB" id="A0A8H7CH58"/>
<sequence>MSTTANSGLYTELRKRQRAIEGRIARYRAKIADSERELEECLEMLQLFPRTYPVLTLPNEITTEIFLYSNLPSLMGRESTPNPHYAPMLLLHVCRAWRAIAIATPRLWANLWLDFSCLPSRFFEAENLDKFLAEYVVRLGACPLSLKLTGYFQSEEIEDDGKRLVASIFHQLSSRLEVLNLVTEIDYYREHHSHFPLLRKLTVGFPHYTDESDLIGLDERPIQTFSAAPQRQLYLFNKAIPSHFAILWETLTVFTGEELLSRDCVEVLRLAPSITKCIFESEINMHADFPTLTHPNLKSTNGSEALIRFVTFPALQDLEVYADDMNDVQLLKFISRSASTLLKLSTTDVSLQSLHAMSILTHLHLYAPNSNYLSGPSGFLTMLNRTLNPGFLPQLQTLEFEDCKPFVNVHFANVLSSRAVAQDGAAKLRSFRQIWSRSQFHALRVDYTEYIAYLFEELAEDGMEIYIGLPRRYVSSIALISIPVGNHCGYKLFSFSQSFPFQLA</sequence>
<keyword evidence="3" id="KW-1185">Reference proteome</keyword>
<dbReference type="EMBL" id="JACAZH010000041">
    <property type="protein sequence ID" value="KAF7335263.1"/>
    <property type="molecule type" value="Genomic_DNA"/>
</dbReference>
<dbReference type="OrthoDB" id="2269034at2759"/>
<gene>
    <name evidence="2" type="ORF">MSAN_02337000</name>
</gene>
<proteinExistence type="predicted"/>
<organism evidence="2 3">
    <name type="scientific">Mycena sanguinolenta</name>
    <dbReference type="NCBI Taxonomy" id="230812"/>
    <lineage>
        <taxon>Eukaryota</taxon>
        <taxon>Fungi</taxon>
        <taxon>Dikarya</taxon>
        <taxon>Basidiomycota</taxon>
        <taxon>Agaricomycotina</taxon>
        <taxon>Agaricomycetes</taxon>
        <taxon>Agaricomycetidae</taxon>
        <taxon>Agaricales</taxon>
        <taxon>Marasmiineae</taxon>
        <taxon>Mycenaceae</taxon>
        <taxon>Mycena</taxon>
    </lineage>
</organism>
<evidence type="ECO:0000256" key="1">
    <source>
        <dbReference type="SAM" id="Coils"/>
    </source>
</evidence>
<evidence type="ECO:0000313" key="2">
    <source>
        <dbReference type="EMBL" id="KAF7335263.1"/>
    </source>
</evidence>
<comment type="caution">
    <text evidence="2">The sequence shown here is derived from an EMBL/GenBank/DDBJ whole genome shotgun (WGS) entry which is preliminary data.</text>
</comment>